<organism evidence="1 2">
    <name type="scientific">Rufibacter sediminis</name>
    <dbReference type="NCBI Taxonomy" id="2762756"/>
    <lineage>
        <taxon>Bacteria</taxon>
        <taxon>Pseudomonadati</taxon>
        <taxon>Bacteroidota</taxon>
        <taxon>Cytophagia</taxon>
        <taxon>Cytophagales</taxon>
        <taxon>Hymenobacteraceae</taxon>
        <taxon>Rufibacter</taxon>
    </lineage>
</organism>
<evidence type="ECO:0000313" key="2">
    <source>
        <dbReference type="Proteomes" id="UP000659698"/>
    </source>
</evidence>
<dbReference type="InterPro" id="IPR005651">
    <property type="entry name" value="Trm112-like"/>
</dbReference>
<dbReference type="Proteomes" id="UP000659698">
    <property type="component" value="Unassembled WGS sequence"/>
</dbReference>
<dbReference type="Gene3D" id="2.20.25.10">
    <property type="match status" value="1"/>
</dbReference>
<sequence>MKLETIEKLCCPFDKSDIELTVITQSPSGNILEGLLACSTCLRVYPIVKGIPIMSPDEYREYKLEQPLLDKWKPYLQGRQIENFRFLNPEKGSDPPVLIS</sequence>
<dbReference type="RefSeq" id="WP_186634452.1">
    <property type="nucleotide sequence ID" value="NZ_JACOAF010000017.1"/>
</dbReference>
<gene>
    <name evidence="1" type="ORF">H7U12_05945</name>
</gene>
<reference evidence="1 2" key="1">
    <citation type="journal article" date="2019" name="Int. J. Syst. Evol. Microbiol.">
        <title>Rufibacter sediminis sp. nov., isolated from freshwater lake sediment.</title>
        <authorList>
            <person name="Qu J.H."/>
            <person name="Zhang L.J."/>
            <person name="Fu Y.H."/>
            <person name="Li H.F."/>
        </authorList>
    </citation>
    <scope>NUCLEOTIDE SEQUENCE [LARGE SCALE GENOMIC DNA]</scope>
    <source>
        <strain evidence="1 2">H-1</strain>
    </source>
</reference>
<protein>
    <recommendedName>
        <fullName evidence="3">Trm112p-like protein</fullName>
    </recommendedName>
</protein>
<evidence type="ECO:0000313" key="1">
    <source>
        <dbReference type="EMBL" id="MBC3539214.1"/>
    </source>
</evidence>
<dbReference type="EMBL" id="JACOAF010000017">
    <property type="protein sequence ID" value="MBC3539214.1"/>
    <property type="molecule type" value="Genomic_DNA"/>
</dbReference>
<keyword evidence="2" id="KW-1185">Reference proteome</keyword>
<proteinExistence type="predicted"/>
<comment type="caution">
    <text evidence="1">The sequence shown here is derived from an EMBL/GenBank/DDBJ whole genome shotgun (WGS) entry which is preliminary data.</text>
</comment>
<evidence type="ECO:0008006" key="3">
    <source>
        <dbReference type="Google" id="ProtNLM"/>
    </source>
</evidence>
<dbReference type="SUPFAM" id="SSF158997">
    <property type="entry name" value="Trm112p-like"/>
    <property type="match status" value="1"/>
</dbReference>
<name>A0ABR6VQQ0_9BACT</name>
<dbReference type="Pfam" id="PF03966">
    <property type="entry name" value="Trm112p"/>
    <property type="match status" value="1"/>
</dbReference>
<accession>A0ABR6VQQ0</accession>